<gene>
    <name evidence="5" type="ORF">jhhlp_003984</name>
</gene>
<reference evidence="5 6" key="1">
    <citation type="journal article" date="2017" name="G3 (Bethesda)">
        <title>First Draft Genome Sequence of the Pathogenic Fungus Lomentospora prolificans (Formerly Scedosporium prolificans).</title>
        <authorList>
            <person name="Luo R."/>
            <person name="Zimin A."/>
            <person name="Workman R."/>
            <person name="Fan Y."/>
            <person name="Pertea G."/>
            <person name="Grossman N."/>
            <person name="Wear M.P."/>
            <person name="Jia B."/>
            <person name="Miller H."/>
            <person name="Casadevall A."/>
            <person name="Timp W."/>
            <person name="Zhang S.X."/>
            <person name="Salzberg S.L."/>
        </authorList>
    </citation>
    <scope>NUCLEOTIDE SEQUENCE [LARGE SCALE GENOMIC DNA]</scope>
    <source>
        <strain evidence="5 6">JHH-5317</strain>
    </source>
</reference>
<dbReference type="PANTHER" id="PTHR23236">
    <property type="entry name" value="EUKARYOTIC TRANSLATION INITIATION FACTOR 4B/4H"/>
    <property type="match status" value="1"/>
</dbReference>
<feature type="compositionally biased region" description="Basic and acidic residues" evidence="3">
    <location>
        <begin position="282"/>
        <end position="300"/>
    </location>
</feature>
<organism evidence="5 6">
    <name type="scientific">Lomentospora prolificans</name>
    <dbReference type="NCBI Taxonomy" id="41688"/>
    <lineage>
        <taxon>Eukaryota</taxon>
        <taxon>Fungi</taxon>
        <taxon>Dikarya</taxon>
        <taxon>Ascomycota</taxon>
        <taxon>Pezizomycotina</taxon>
        <taxon>Sordariomycetes</taxon>
        <taxon>Hypocreomycetidae</taxon>
        <taxon>Microascales</taxon>
        <taxon>Microascaceae</taxon>
        <taxon>Lomentospora</taxon>
    </lineage>
</organism>
<dbReference type="SUPFAM" id="SSF54928">
    <property type="entry name" value="RNA-binding domain, RBD"/>
    <property type="match status" value="1"/>
</dbReference>
<evidence type="ECO:0000256" key="1">
    <source>
        <dbReference type="ARBA" id="ARBA00022884"/>
    </source>
</evidence>
<evidence type="ECO:0000259" key="4">
    <source>
        <dbReference type="PROSITE" id="PS50102"/>
    </source>
</evidence>
<sequence>MGKRSRDCLGDSSAQAYTGEKTKKRRKDGDGSEKKKSKRLRELKKDIVDLPEDDKEELAEESVVGRISADANGEGEALSKKAEKKRRKKELAERELKNGAGHEVEEQLVQGQDDENEGNPIEGKKSKKNKKKKKTKDAANEEEGGVKVTNQEEPKANMATKEAGGVEEDGDESLTQGKAPRFIVFVGNLPYSATAESIGAHFASLNPAQVRCLTKRDDPTKCRGCAFIDFTSSKDMRTCLDKMHHSTFNDGISKPRKINVELTAGGGGKTSNRMDKIKRKNEKLNANRLKRIEQEKEEKKHKAKETNGNGGAEDSMHPSRRARLPGV</sequence>
<dbReference type="GO" id="GO:0019843">
    <property type="term" value="F:rRNA binding"/>
    <property type="evidence" value="ECO:0007669"/>
    <property type="project" value="TreeGrafter"/>
</dbReference>
<proteinExistence type="predicted"/>
<dbReference type="AlphaFoldDB" id="A0A2N3NAA6"/>
<feature type="domain" description="RRM" evidence="4">
    <location>
        <begin position="182"/>
        <end position="265"/>
    </location>
</feature>
<feature type="compositionally biased region" description="Basic and acidic residues" evidence="3">
    <location>
        <begin position="90"/>
        <end position="105"/>
    </location>
</feature>
<dbReference type="STRING" id="41688.A0A2N3NAA6"/>
<feature type="region of interest" description="Disordered" evidence="3">
    <location>
        <begin position="280"/>
        <end position="327"/>
    </location>
</feature>
<dbReference type="InterPro" id="IPR035979">
    <property type="entry name" value="RBD_domain_sf"/>
</dbReference>
<feature type="compositionally biased region" description="Basic residues" evidence="3">
    <location>
        <begin position="318"/>
        <end position="327"/>
    </location>
</feature>
<dbReference type="SMART" id="SM00360">
    <property type="entry name" value="RRM"/>
    <property type="match status" value="1"/>
</dbReference>
<dbReference type="VEuPathDB" id="FungiDB:jhhlp_003984"/>
<dbReference type="CDD" id="cd12400">
    <property type="entry name" value="RRM_Nop6"/>
    <property type="match status" value="1"/>
</dbReference>
<dbReference type="PROSITE" id="PS50102">
    <property type="entry name" value="RRM"/>
    <property type="match status" value="1"/>
</dbReference>
<dbReference type="Pfam" id="PF00076">
    <property type="entry name" value="RRM_1"/>
    <property type="match status" value="1"/>
</dbReference>
<dbReference type="GO" id="GO:0042274">
    <property type="term" value="P:ribosomal small subunit biogenesis"/>
    <property type="evidence" value="ECO:0007669"/>
    <property type="project" value="TreeGrafter"/>
</dbReference>
<evidence type="ECO:0000313" key="5">
    <source>
        <dbReference type="EMBL" id="PKS09370.1"/>
    </source>
</evidence>
<evidence type="ECO:0000313" key="6">
    <source>
        <dbReference type="Proteomes" id="UP000233524"/>
    </source>
</evidence>
<keyword evidence="6" id="KW-1185">Reference proteome</keyword>
<dbReference type="EMBL" id="NLAX01000010">
    <property type="protein sequence ID" value="PKS09370.1"/>
    <property type="molecule type" value="Genomic_DNA"/>
</dbReference>
<evidence type="ECO:0000256" key="2">
    <source>
        <dbReference type="PROSITE-ProRule" id="PRU00176"/>
    </source>
</evidence>
<feature type="compositionally biased region" description="Acidic residues" evidence="3">
    <location>
        <begin position="49"/>
        <end position="60"/>
    </location>
</feature>
<dbReference type="PANTHER" id="PTHR23236:SF51">
    <property type="entry name" value="NUCLEOLAR PROTEIN 6"/>
    <property type="match status" value="1"/>
</dbReference>
<protein>
    <recommendedName>
        <fullName evidence="4">RRM domain-containing protein</fullName>
    </recommendedName>
</protein>
<feature type="region of interest" description="Disordered" evidence="3">
    <location>
        <begin position="1"/>
        <end position="174"/>
    </location>
</feature>
<dbReference type="FunFam" id="3.30.70.330:FF:000376">
    <property type="entry name" value="Putative RNA binding protein"/>
    <property type="match status" value="1"/>
</dbReference>
<accession>A0A2N3NAA6</accession>
<dbReference type="InterPro" id="IPR012677">
    <property type="entry name" value="Nucleotide-bd_a/b_plait_sf"/>
</dbReference>
<dbReference type="InterPro" id="IPR000504">
    <property type="entry name" value="RRM_dom"/>
</dbReference>
<comment type="caution">
    <text evidence="5">The sequence shown here is derived from an EMBL/GenBank/DDBJ whole genome shotgun (WGS) entry which is preliminary data.</text>
</comment>
<keyword evidence="1 2" id="KW-0694">RNA-binding</keyword>
<dbReference type="Gene3D" id="3.30.70.330">
    <property type="match status" value="1"/>
</dbReference>
<feature type="compositionally biased region" description="Basic residues" evidence="3">
    <location>
        <begin position="125"/>
        <end position="135"/>
    </location>
</feature>
<evidence type="ECO:0000256" key="3">
    <source>
        <dbReference type="SAM" id="MobiDB-lite"/>
    </source>
</evidence>
<dbReference type="InParanoid" id="A0A2N3NAA6"/>
<dbReference type="OrthoDB" id="167718at2759"/>
<dbReference type="GO" id="GO:0005730">
    <property type="term" value="C:nucleolus"/>
    <property type="evidence" value="ECO:0007669"/>
    <property type="project" value="TreeGrafter"/>
</dbReference>
<dbReference type="Proteomes" id="UP000233524">
    <property type="component" value="Unassembled WGS sequence"/>
</dbReference>
<dbReference type="InterPro" id="IPR034228">
    <property type="entry name" value="Nop6_RRM"/>
</dbReference>
<name>A0A2N3NAA6_9PEZI</name>